<accession>A0A6P4AYH3</accession>
<evidence type="ECO:0000313" key="1">
    <source>
        <dbReference type="Proteomes" id="UP000515211"/>
    </source>
</evidence>
<name>A0A6P4AYH3_ARADU</name>
<dbReference type="Gene3D" id="2.40.70.10">
    <property type="entry name" value="Acid Proteases"/>
    <property type="match status" value="1"/>
</dbReference>
<dbReference type="InterPro" id="IPR021109">
    <property type="entry name" value="Peptidase_aspartic_dom_sf"/>
</dbReference>
<gene>
    <name evidence="2" type="primary">LOC107459508</name>
</gene>
<sequence length="170" mass="19152">MAKMSLDNFVGGSLHMKKMLEEANELIEMVAKNQYLYSFERNPMNSKALEKMPPYRAFMNGLLSEKKVLKEDEIVVLTKECNTLIQSKLPTKMPDSGSFQILCTIGNVTFDKALCDLGPSINLMPLSMMRKLKIQEAQPTKIALQMANKSLRQAHGLVKNVLVKLGELFL</sequence>
<dbReference type="PANTHER" id="PTHR33067:SF31">
    <property type="entry name" value="RNA-DIRECTED DNA POLYMERASE"/>
    <property type="match status" value="1"/>
</dbReference>
<evidence type="ECO:0000313" key="2">
    <source>
        <dbReference type="RefSeq" id="XP_015933219.1"/>
    </source>
</evidence>
<dbReference type="PANTHER" id="PTHR33067">
    <property type="entry name" value="RNA-DIRECTED DNA POLYMERASE-RELATED"/>
    <property type="match status" value="1"/>
</dbReference>
<proteinExistence type="predicted"/>
<dbReference type="RefSeq" id="XP_015933219.1">
    <property type="nucleotide sequence ID" value="XM_016077733.1"/>
</dbReference>
<reference evidence="2" key="2">
    <citation type="submission" date="2025-08" db="UniProtKB">
        <authorList>
            <consortium name="RefSeq"/>
        </authorList>
    </citation>
    <scope>IDENTIFICATION</scope>
    <source>
        <tissue evidence="2">Whole plant</tissue>
    </source>
</reference>
<keyword evidence="1" id="KW-1185">Reference proteome</keyword>
<dbReference type="AlphaFoldDB" id="A0A6P4AYH3"/>
<reference evidence="1" key="1">
    <citation type="journal article" date="2016" name="Nat. Genet.">
        <title>The genome sequences of Arachis duranensis and Arachis ipaensis, the diploid ancestors of cultivated peanut.</title>
        <authorList>
            <person name="Bertioli D.J."/>
            <person name="Cannon S.B."/>
            <person name="Froenicke L."/>
            <person name="Huang G."/>
            <person name="Farmer A.D."/>
            <person name="Cannon E.K."/>
            <person name="Liu X."/>
            <person name="Gao D."/>
            <person name="Clevenger J."/>
            <person name="Dash S."/>
            <person name="Ren L."/>
            <person name="Moretzsohn M.C."/>
            <person name="Shirasawa K."/>
            <person name="Huang W."/>
            <person name="Vidigal B."/>
            <person name="Abernathy B."/>
            <person name="Chu Y."/>
            <person name="Niederhuth C.E."/>
            <person name="Umale P."/>
            <person name="Araujo A.C."/>
            <person name="Kozik A."/>
            <person name="Kim K.D."/>
            <person name="Burow M.D."/>
            <person name="Varshney R.K."/>
            <person name="Wang X."/>
            <person name="Zhang X."/>
            <person name="Barkley N."/>
            <person name="Guimaraes P.M."/>
            <person name="Isobe S."/>
            <person name="Guo B."/>
            <person name="Liao B."/>
            <person name="Stalker H.T."/>
            <person name="Schmitz R.J."/>
            <person name="Scheffler B.E."/>
            <person name="Leal-Bertioli S.C."/>
            <person name="Xun X."/>
            <person name="Jackson S.A."/>
            <person name="Michelmore R."/>
            <person name="Ozias-Akins P."/>
        </authorList>
    </citation>
    <scope>NUCLEOTIDE SEQUENCE [LARGE SCALE GENOMIC DNA]</scope>
    <source>
        <strain evidence="1">cv. V14167</strain>
    </source>
</reference>
<dbReference type="KEGG" id="adu:107459508"/>
<dbReference type="Proteomes" id="UP000515211">
    <property type="component" value="Chromosome 7"/>
</dbReference>
<dbReference type="GeneID" id="107459508"/>
<organism evidence="1 2">
    <name type="scientific">Arachis duranensis</name>
    <name type="common">Wild peanut</name>
    <dbReference type="NCBI Taxonomy" id="130453"/>
    <lineage>
        <taxon>Eukaryota</taxon>
        <taxon>Viridiplantae</taxon>
        <taxon>Streptophyta</taxon>
        <taxon>Embryophyta</taxon>
        <taxon>Tracheophyta</taxon>
        <taxon>Spermatophyta</taxon>
        <taxon>Magnoliopsida</taxon>
        <taxon>eudicotyledons</taxon>
        <taxon>Gunneridae</taxon>
        <taxon>Pentapetalae</taxon>
        <taxon>rosids</taxon>
        <taxon>fabids</taxon>
        <taxon>Fabales</taxon>
        <taxon>Fabaceae</taxon>
        <taxon>Papilionoideae</taxon>
        <taxon>50 kb inversion clade</taxon>
        <taxon>dalbergioids sensu lato</taxon>
        <taxon>Dalbergieae</taxon>
        <taxon>Pterocarpus clade</taxon>
        <taxon>Arachis</taxon>
    </lineage>
</organism>
<protein>
    <submittedName>
        <fullName evidence="2">Uncharacterized protein LOC107459508</fullName>
    </submittedName>
</protein>